<organism evidence="1 2">
    <name type="scientific">Dendrobium chrysotoxum</name>
    <name type="common">Orchid</name>
    <dbReference type="NCBI Taxonomy" id="161865"/>
    <lineage>
        <taxon>Eukaryota</taxon>
        <taxon>Viridiplantae</taxon>
        <taxon>Streptophyta</taxon>
        <taxon>Embryophyta</taxon>
        <taxon>Tracheophyta</taxon>
        <taxon>Spermatophyta</taxon>
        <taxon>Magnoliopsida</taxon>
        <taxon>Liliopsida</taxon>
        <taxon>Asparagales</taxon>
        <taxon>Orchidaceae</taxon>
        <taxon>Epidendroideae</taxon>
        <taxon>Malaxideae</taxon>
        <taxon>Dendrobiinae</taxon>
        <taxon>Dendrobium</taxon>
    </lineage>
</organism>
<comment type="caution">
    <text evidence="1">The sequence shown here is derived from an EMBL/GenBank/DDBJ whole genome shotgun (WGS) entry which is preliminary data.</text>
</comment>
<evidence type="ECO:0000313" key="2">
    <source>
        <dbReference type="Proteomes" id="UP000775213"/>
    </source>
</evidence>
<dbReference type="EMBL" id="JAGFBR010000005">
    <property type="protein sequence ID" value="KAH0467035.1"/>
    <property type="molecule type" value="Genomic_DNA"/>
</dbReference>
<protein>
    <submittedName>
        <fullName evidence="1">Uncharacterized protein</fullName>
    </submittedName>
</protein>
<proteinExistence type="predicted"/>
<name>A0AAV7HFW2_DENCH</name>
<gene>
    <name evidence="1" type="ORF">IEQ34_004273</name>
</gene>
<sequence>MEIKRAKIVGFGLGKKVDEESTISEVLGGDNGIGHAMTCSFDSDFKEEMMNGPNKSISIVYRLLDSFSKNAFFPSSDILGRISIKSSQNPI</sequence>
<dbReference type="Proteomes" id="UP000775213">
    <property type="component" value="Unassembled WGS sequence"/>
</dbReference>
<evidence type="ECO:0000313" key="1">
    <source>
        <dbReference type="EMBL" id="KAH0467035.1"/>
    </source>
</evidence>
<dbReference type="AlphaFoldDB" id="A0AAV7HFW2"/>
<keyword evidence="2" id="KW-1185">Reference proteome</keyword>
<reference evidence="1 2" key="1">
    <citation type="journal article" date="2021" name="Hortic Res">
        <title>Chromosome-scale assembly of the Dendrobium chrysotoxum genome enhances the understanding of orchid evolution.</title>
        <authorList>
            <person name="Zhang Y."/>
            <person name="Zhang G.Q."/>
            <person name="Zhang D."/>
            <person name="Liu X.D."/>
            <person name="Xu X.Y."/>
            <person name="Sun W.H."/>
            <person name="Yu X."/>
            <person name="Zhu X."/>
            <person name="Wang Z.W."/>
            <person name="Zhao X."/>
            <person name="Zhong W.Y."/>
            <person name="Chen H."/>
            <person name="Yin W.L."/>
            <person name="Huang T."/>
            <person name="Niu S.C."/>
            <person name="Liu Z.J."/>
        </authorList>
    </citation>
    <scope>NUCLEOTIDE SEQUENCE [LARGE SCALE GENOMIC DNA]</scope>
    <source>
        <strain evidence="1">Lindl</strain>
    </source>
</reference>
<accession>A0AAV7HFW2</accession>